<reference evidence="5 6" key="1">
    <citation type="submission" date="2023-10" db="EMBL/GenBank/DDBJ databases">
        <title>Draft Genome Sequence of Candida saopaulonensis from a very Premature Infant with Sepsis.</title>
        <authorList>
            <person name="Ning Y."/>
            <person name="Dai R."/>
            <person name="Xiao M."/>
            <person name="Xu Y."/>
            <person name="Yan Q."/>
            <person name="Zhang L."/>
        </authorList>
    </citation>
    <scope>NUCLEOTIDE SEQUENCE [LARGE SCALE GENOMIC DNA]</scope>
    <source>
        <strain evidence="5 6">19XY460</strain>
    </source>
</reference>
<evidence type="ECO:0000313" key="5">
    <source>
        <dbReference type="EMBL" id="WPK26970.1"/>
    </source>
</evidence>
<accession>A0AAX4HH13</accession>
<dbReference type="GeneID" id="88175402"/>
<evidence type="ECO:0000256" key="3">
    <source>
        <dbReference type="ARBA" id="ARBA00019193"/>
    </source>
</evidence>
<dbReference type="AlphaFoldDB" id="A0AAX4HH13"/>
<comment type="subcellular location">
    <subcellularLocation>
        <location evidence="1">Cell projection</location>
    </subcellularLocation>
</comment>
<evidence type="ECO:0000256" key="2">
    <source>
        <dbReference type="ARBA" id="ARBA00010778"/>
    </source>
</evidence>
<dbReference type="Pfam" id="PF03645">
    <property type="entry name" value="Tctex-1"/>
    <property type="match status" value="1"/>
</dbReference>
<dbReference type="CDD" id="cd21457">
    <property type="entry name" value="DLC-like_TDA2"/>
    <property type="match status" value="1"/>
</dbReference>
<name>A0AAX4HH13_9ASCO</name>
<keyword evidence="6" id="KW-1185">Reference proteome</keyword>
<evidence type="ECO:0000313" key="6">
    <source>
        <dbReference type="Proteomes" id="UP001338582"/>
    </source>
</evidence>
<gene>
    <name evidence="5" type="ORF">PUMCH_004341</name>
</gene>
<dbReference type="GO" id="GO:0042995">
    <property type="term" value="C:cell projection"/>
    <property type="evidence" value="ECO:0007669"/>
    <property type="project" value="UniProtKB-SubCell"/>
</dbReference>
<proteinExistence type="inferred from homology"/>
<protein>
    <recommendedName>
        <fullName evidence="3">Topoisomerase I damage affected protein 2</fullName>
    </recommendedName>
</protein>
<dbReference type="RefSeq" id="XP_062879349.1">
    <property type="nucleotide sequence ID" value="XM_063023279.1"/>
</dbReference>
<comment type="similarity">
    <text evidence="2">Belongs to the TDA2 family.</text>
</comment>
<dbReference type="KEGG" id="asau:88175402"/>
<evidence type="ECO:0000256" key="1">
    <source>
        <dbReference type="ARBA" id="ARBA00004316"/>
    </source>
</evidence>
<dbReference type="InterPro" id="IPR005334">
    <property type="entry name" value="Tctex-1-like"/>
</dbReference>
<dbReference type="Gene3D" id="3.30.1140.40">
    <property type="entry name" value="Tctex-1"/>
    <property type="match status" value="1"/>
</dbReference>
<organism evidence="5 6">
    <name type="scientific">Australozyma saopauloensis</name>
    <dbReference type="NCBI Taxonomy" id="291208"/>
    <lineage>
        <taxon>Eukaryota</taxon>
        <taxon>Fungi</taxon>
        <taxon>Dikarya</taxon>
        <taxon>Ascomycota</taxon>
        <taxon>Saccharomycotina</taxon>
        <taxon>Pichiomycetes</taxon>
        <taxon>Metschnikowiaceae</taxon>
        <taxon>Australozyma</taxon>
    </lineage>
</organism>
<dbReference type="EMBL" id="CP138898">
    <property type="protein sequence ID" value="WPK26970.1"/>
    <property type="molecule type" value="Genomic_DNA"/>
</dbReference>
<dbReference type="Proteomes" id="UP001338582">
    <property type="component" value="Chromosome 5"/>
</dbReference>
<dbReference type="InterPro" id="IPR038586">
    <property type="entry name" value="Tctex-1-like_sf"/>
</dbReference>
<keyword evidence="4" id="KW-0966">Cell projection</keyword>
<sequence length="112" mass="12164">MSVEIGTQLQSKETPIDAEYLAGLVQQNASVESSSSSNQWAQSIAETLSKKDSRYKFLVLVTEAQIPGDLDADLSLKSSVAAVWDSEKDGSLTVQIPGEPVRVLTVFWVYAN</sequence>
<evidence type="ECO:0000256" key="4">
    <source>
        <dbReference type="ARBA" id="ARBA00023273"/>
    </source>
</evidence>